<feature type="compositionally biased region" description="Polar residues" evidence="1">
    <location>
        <begin position="34"/>
        <end position="43"/>
    </location>
</feature>
<feature type="compositionally biased region" description="Polar residues" evidence="1">
    <location>
        <begin position="57"/>
        <end position="79"/>
    </location>
</feature>
<feature type="domain" description="Rab-GAP TBC" evidence="2">
    <location>
        <begin position="180"/>
        <end position="372"/>
    </location>
</feature>
<dbReference type="SUPFAM" id="SSF47923">
    <property type="entry name" value="Ypt/Rab-GAP domain of gyp1p"/>
    <property type="match status" value="2"/>
</dbReference>
<organism evidence="3 4">
    <name type="scientific">Batrachochytrium salamandrivorans</name>
    <dbReference type="NCBI Taxonomy" id="1357716"/>
    <lineage>
        <taxon>Eukaryota</taxon>
        <taxon>Fungi</taxon>
        <taxon>Fungi incertae sedis</taxon>
        <taxon>Chytridiomycota</taxon>
        <taxon>Chytridiomycota incertae sedis</taxon>
        <taxon>Chytridiomycetes</taxon>
        <taxon>Rhizophydiales</taxon>
        <taxon>Rhizophydiales incertae sedis</taxon>
        <taxon>Batrachochytrium</taxon>
    </lineage>
</organism>
<reference evidence="3 4" key="1">
    <citation type="submission" date="2021-02" db="EMBL/GenBank/DDBJ databases">
        <title>Variation within the Batrachochytrium salamandrivorans European outbreak.</title>
        <authorList>
            <person name="Kelly M."/>
            <person name="Pasmans F."/>
            <person name="Shea T.P."/>
            <person name="Munoz J.F."/>
            <person name="Carranza S."/>
            <person name="Cuomo C.A."/>
            <person name="Martel A."/>
        </authorList>
    </citation>
    <scope>NUCLEOTIDE SEQUENCE [LARGE SCALE GENOMIC DNA]</scope>
    <source>
        <strain evidence="3 4">AMFP18/2</strain>
    </source>
</reference>
<evidence type="ECO:0000313" key="4">
    <source>
        <dbReference type="Proteomes" id="UP001648503"/>
    </source>
</evidence>
<dbReference type="InterPro" id="IPR035969">
    <property type="entry name" value="Rab-GAP_TBC_sf"/>
</dbReference>
<dbReference type="Pfam" id="PF00566">
    <property type="entry name" value="RabGAP-TBC"/>
    <property type="match status" value="1"/>
</dbReference>
<feature type="compositionally biased region" description="Low complexity" evidence="1">
    <location>
        <begin position="22"/>
        <end position="33"/>
    </location>
</feature>
<evidence type="ECO:0000256" key="1">
    <source>
        <dbReference type="SAM" id="MobiDB-lite"/>
    </source>
</evidence>
<proteinExistence type="predicted"/>
<comment type="caution">
    <text evidence="3">The sequence shown here is derived from an EMBL/GenBank/DDBJ whole genome shotgun (WGS) entry which is preliminary data.</text>
</comment>
<keyword evidence="4" id="KW-1185">Reference proteome</keyword>
<gene>
    <name evidence="3" type="ORF">BASA50_006287</name>
</gene>
<dbReference type="PANTHER" id="PTHR22957:SF263">
    <property type="entry name" value="MITOTIC CHECK POINT PROTEIN BUB2"/>
    <property type="match status" value="1"/>
</dbReference>
<dbReference type="Gene3D" id="1.10.472.80">
    <property type="entry name" value="Ypt/Rab-GAP domain of gyp1p, domain 3"/>
    <property type="match status" value="1"/>
</dbReference>
<accession>A0ABQ8FAA8</accession>
<evidence type="ECO:0000313" key="3">
    <source>
        <dbReference type="EMBL" id="KAH6594813.1"/>
    </source>
</evidence>
<name>A0ABQ8FAA8_9FUNG</name>
<dbReference type="InterPro" id="IPR000195">
    <property type="entry name" value="Rab-GAP-TBC_dom"/>
</dbReference>
<feature type="region of interest" description="Disordered" evidence="1">
    <location>
        <begin position="1"/>
        <end position="104"/>
    </location>
</feature>
<dbReference type="PANTHER" id="PTHR22957">
    <property type="entry name" value="TBC1 DOMAIN FAMILY MEMBER GTPASE-ACTIVATING PROTEIN"/>
    <property type="match status" value="1"/>
</dbReference>
<dbReference type="EMBL" id="JAFCIX010000328">
    <property type="protein sequence ID" value="KAH6594813.1"/>
    <property type="molecule type" value="Genomic_DNA"/>
</dbReference>
<dbReference type="Proteomes" id="UP001648503">
    <property type="component" value="Unassembled WGS sequence"/>
</dbReference>
<evidence type="ECO:0000259" key="2">
    <source>
        <dbReference type="PROSITE" id="PS50086"/>
    </source>
</evidence>
<dbReference type="Gene3D" id="1.10.8.270">
    <property type="entry name" value="putative rabgap domain of human tbc1 domain family member 14 like domains"/>
    <property type="match status" value="1"/>
</dbReference>
<sequence length="454" mass="50145">MLRSTPKAAWNSSTKLPRAKVTKSTVGVTTGVSETSNSAIESSHSVHHPVIAPTPASKRSQSQLQSSPSNVQQRASTTAPIRRPLSVSKARATGSSSMVSSSGLAAHTATVSATEGVSHARLGSKSAQLKPSRQDSVISEYSQILASKNTSDREMRESLRRLRHLVLTEGIPDTGRENNGHGCDLRGRVWKALMGIYRISALEYATLVQRGLCTVAEKIQNDTFRTLMTDKSFQGRVTNDMLTRILNAFVWKAHDQPPSRLINLRFSYVQGMNVIAAPFLYVFPELDAFVAFTSFIQNSCPLYVQPALEGVHCGIKLLDRCLEEIDNELYEHLKSKQMTAAVYAFPSIMTFSACTPPLDQVLHLWDFFLAYGVHLNILCIVSQLLHIKRELMATSSPTKLLRSFPDLSAGIIIETAKDLISQIPEDLYDMLVRHTFDPIVCDMLLQGNEDEVAI</sequence>
<dbReference type="PROSITE" id="PS50086">
    <property type="entry name" value="TBC_RABGAP"/>
    <property type="match status" value="1"/>
</dbReference>
<protein>
    <recommendedName>
        <fullName evidence="2">Rab-GAP TBC domain-containing protein</fullName>
    </recommendedName>
</protein>
<dbReference type="SMART" id="SM00164">
    <property type="entry name" value="TBC"/>
    <property type="match status" value="1"/>
</dbReference>